<feature type="transmembrane region" description="Helical" evidence="1">
    <location>
        <begin position="89"/>
        <end position="107"/>
    </location>
</feature>
<name>I3YFE4_THIV6</name>
<dbReference type="eggNOG" id="ENOG50347FH">
    <property type="taxonomic scope" value="Bacteria"/>
</dbReference>
<feature type="transmembrane region" description="Helical" evidence="1">
    <location>
        <begin position="127"/>
        <end position="148"/>
    </location>
</feature>
<keyword evidence="1" id="KW-0812">Transmembrane</keyword>
<keyword evidence="3" id="KW-1185">Reference proteome</keyword>
<dbReference type="HOGENOM" id="CLU_1479133_0_0_6"/>
<keyword evidence="1" id="KW-0472">Membrane</keyword>
<organism evidence="2 3">
    <name type="scientific">Thiocystis violascens (strain ATCC 17096 / DSM 198 / 6111)</name>
    <name type="common">Chromatium violascens</name>
    <dbReference type="NCBI Taxonomy" id="765911"/>
    <lineage>
        <taxon>Bacteria</taxon>
        <taxon>Pseudomonadati</taxon>
        <taxon>Pseudomonadota</taxon>
        <taxon>Gammaproteobacteria</taxon>
        <taxon>Chromatiales</taxon>
        <taxon>Chromatiaceae</taxon>
        <taxon>Thiocystis</taxon>
    </lineage>
</organism>
<evidence type="ECO:0000256" key="1">
    <source>
        <dbReference type="SAM" id="Phobius"/>
    </source>
</evidence>
<reference evidence="2 3" key="1">
    <citation type="submission" date="2012-06" db="EMBL/GenBank/DDBJ databases">
        <title>Complete sequence of Thiocystis violascens DSM 198.</title>
        <authorList>
            <consortium name="US DOE Joint Genome Institute"/>
            <person name="Lucas S."/>
            <person name="Han J."/>
            <person name="Lapidus A."/>
            <person name="Cheng J.-F."/>
            <person name="Goodwin L."/>
            <person name="Pitluck S."/>
            <person name="Peters L."/>
            <person name="Ovchinnikova G."/>
            <person name="Teshima H."/>
            <person name="Detter J.C."/>
            <person name="Han C."/>
            <person name="Tapia R."/>
            <person name="Land M."/>
            <person name="Hauser L."/>
            <person name="Kyrpides N."/>
            <person name="Ivanova N."/>
            <person name="Pagani I."/>
            <person name="Vogl K."/>
            <person name="Liu Z."/>
            <person name="Frigaard N.-U."/>
            <person name="Bryant D."/>
            <person name="Woyke T."/>
        </authorList>
    </citation>
    <scope>NUCLEOTIDE SEQUENCE [LARGE SCALE GENOMIC DNA]</scope>
    <source>
        <strain evidence="3">ATCC 17096 / DSM 198 / 6111</strain>
    </source>
</reference>
<proteinExistence type="predicted"/>
<feature type="transmembrane region" description="Helical" evidence="1">
    <location>
        <begin position="160"/>
        <end position="181"/>
    </location>
</feature>
<accession>I3YFE4</accession>
<dbReference type="KEGG" id="tvi:Thivi_3872"/>
<dbReference type="OrthoDB" id="5773033at2"/>
<dbReference type="Proteomes" id="UP000006062">
    <property type="component" value="Chromosome"/>
</dbReference>
<evidence type="ECO:0000313" key="2">
    <source>
        <dbReference type="EMBL" id="AFL75712.1"/>
    </source>
</evidence>
<keyword evidence="1" id="KW-1133">Transmembrane helix</keyword>
<evidence type="ECO:0000313" key="3">
    <source>
        <dbReference type="Proteomes" id="UP000006062"/>
    </source>
</evidence>
<sequence>MTTLIALLLWLTLFGLAAWRPELTRRWGARLALAAVSIALGLSPFWRDVAWTVLSGRDWPLAGPETAFLSVWMLVLLPVLQRRLDADTFVVTLFSGLVAAAALGTALDISHLALALFDAESWSGPGATALVFAIVVILSLAGGVLCLLARPEPFPWDYPAWYAGLLTMTQAAEPLPIGIAFDVGEGVWALGGALAIAALVWRYGRLPSAA</sequence>
<protein>
    <submittedName>
        <fullName evidence="2">Uncharacterized protein</fullName>
    </submittedName>
</protein>
<gene>
    <name evidence="2" type="ordered locus">Thivi_3872</name>
</gene>
<dbReference type="RefSeq" id="WP_014780101.1">
    <property type="nucleotide sequence ID" value="NC_018012.1"/>
</dbReference>
<feature type="transmembrane region" description="Helical" evidence="1">
    <location>
        <begin position="58"/>
        <end position="77"/>
    </location>
</feature>
<dbReference type="EMBL" id="CP003154">
    <property type="protein sequence ID" value="AFL75712.1"/>
    <property type="molecule type" value="Genomic_DNA"/>
</dbReference>
<feature type="transmembrane region" description="Helical" evidence="1">
    <location>
        <begin position="187"/>
        <end position="204"/>
    </location>
</feature>
<dbReference type="AlphaFoldDB" id="I3YFE4"/>